<dbReference type="PANTHER" id="PTHR47074:SF11">
    <property type="entry name" value="REVERSE TRANSCRIPTASE-LIKE PROTEIN"/>
    <property type="match status" value="1"/>
</dbReference>
<dbReference type="SUPFAM" id="SSF53098">
    <property type="entry name" value="Ribonuclease H-like"/>
    <property type="match status" value="1"/>
</dbReference>
<dbReference type="Gene3D" id="3.30.420.10">
    <property type="entry name" value="Ribonuclease H-like superfamily/Ribonuclease H"/>
    <property type="match status" value="1"/>
</dbReference>
<dbReference type="InterPro" id="IPR052929">
    <property type="entry name" value="RNase_H-like_EbsB-rel"/>
</dbReference>
<dbReference type="CDD" id="cd06222">
    <property type="entry name" value="RNase_H_like"/>
    <property type="match status" value="1"/>
</dbReference>
<keyword evidence="3" id="KW-1185">Reference proteome</keyword>
<evidence type="ECO:0000259" key="1">
    <source>
        <dbReference type="Pfam" id="PF13456"/>
    </source>
</evidence>
<dbReference type="GO" id="GO:0004523">
    <property type="term" value="F:RNA-DNA hybrid ribonuclease activity"/>
    <property type="evidence" value="ECO:0007669"/>
    <property type="project" value="InterPro"/>
</dbReference>
<reference evidence="2" key="2">
    <citation type="submission" date="2015-06" db="UniProtKB">
        <authorList>
            <consortium name="EnsemblPlants"/>
        </authorList>
    </citation>
    <scope>IDENTIFICATION</scope>
</reference>
<sequence>REIGLPRIRCESDSSQLIKAVNSEATFADLYGIVEDIKTLALSFEINSFVWISRERNMVADGLAKQGLSAELALMPLPNVV</sequence>
<dbReference type="InterPro" id="IPR044730">
    <property type="entry name" value="RNase_H-like_dom_plant"/>
</dbReference>
<dbReference type="AlphaFoldDB" id="A0A0D3AGR2"/>
<name>A0A0D3AGR2_BRAOL</name>
<dbReference type="HOGENOM" id="CLU_000680_5_4_1"/>
<dbReference type="InterPro" id="IPR002156">
    <property type="entry name" value="RNaseH_domain"/>
</dbReference>
<proteinExistence type="predicted"/>
<dbReference type="Gramene" id="Bo23988s010.1">
    <property type="protein sequence ID" value="Bo23988s010.1"/>
    <property type="gene ID" value="Bo23988s010"/>
</dbReference>
<accession>A0A0D3AGR2</accession>
<feature type="domain" description="RNase H type-1" evidence="1">
    <location>
        <begin position="3"/>
        <end position="66"/>
    </location>
</feature>
<organism evidence="2 3">
    <name type="scientific">Brassica oleracea var. oleracea</name>
    <dbReference type="NCBI Taxonomy" id="109376"/>
    <lineage>
        <taxon>Eukaryota</taxon>
        <taxon>Viridiplantae</taxon>
        <taxon>Streptophyta</taxon>
        <taxon>Embryophyta</taxon>
        <taxon>Tracheophyta</taxon>
        <taxon>Spermatophyta</taxon>
        <taxon>Magnoliopsida</taxon>
        <taxon>eudicotyledons</taxon>
        <taxon>Gunneridae</taxon>
        <taxon>Pentapetalae</taxon>
        <taxon>rosids</taxon>
        <taxon>malvids</taxon>
        <taxon>Brassicales</taxon>
        <taxon>Brassicaceae</taxon>
        <taxon>Brassiceae</taxon>
        <taxon>Brassica</taxon>
    </lineage>
</organism>
<reference evidence="2" key="1">
    <citation type="journal article" date="2014" name="Genome Biol.">
        <title>Transcriptome and methylome profiling reveals relics of genome dominance in the mesopolyploid Brassica oleracea.</title>
        <authorList>
            <person name="Parkin I.A."/>
            <person name="Koh C."/>
            <person name="Tang H."/>
            <person name="Robinson S.J."/>
            <person name="Kagale S."/>
            <person name="Clarke W.E."/>
            <person name="Town C.D."/>
            <person name="Nixon J."/>
            <person name="Krishnakumar V."/>
            <person name="Bidwell S.L."/>
            <person name="Denoeud F."/>
            <person name="Belcram H."/>
            <person name="Links M.G."/>
            <person name="Just J."/>
            <person name="Clarke C."/>
            <person name="Bender T."/>
            <person name="Huebert T."/>
            <person name="Mason A.S."/>
            <person name="Pires J.C."/>
            <person name="Barker G."/>
            <person name="Moore J."/>
            <person name="Walley P.G."/>
            <person name="Manoli S."/>
            <person name="Batley J."/>
            <person name="Edwards D."/>
            <person name="Nelson M.N."/>
            <person name="Wang X."/>
            <person name="Paterson A.H."/>
            <person name="King G."/>
            <person name="Bancroft I."/>
            <person name="Chalhoub B."/>
            <person name="Sharpe A.G."/>
        </authorList>
    </citation>
    <scope>NUCLEOTIDE SEQUENCE [LARGE SCALE GENOMIC DNA]</scope>
    <source>
        <strain evidence="2">cv. TO1000</strain>
    </source>
</reference>
<evidence type="ECO:0000313" key="3">
    <source>
        <dbReference type="Proteomes" id="UP000032141"/>
    </source>
</evidence>
<dbReference type="PANTHER" id="PTHR47074">
    <property type="entry name" value="BNAC02G40300D PROTEIN"/>
    <property type="match status" value="1"/>
</dbReference>
<dbReference type="InterPro" id="IPR036397">
    <property type="entry name" value="RNaseH_sf"/>
</dbReference>
<dbReference type="Pfam" id="PF13456">
    <property type="entry name" value="RVT_3"/>
    <property type="match status" value="1"/>
</dbReference>
<evidence type="ECO:0000313" key="2">
    <source>
        <dbReference type="EnsemblPlants" id="Bo23988s010.1"/>
    </source>
</evidence>
<dbReference type="GO" id="GO:0003676">
    <property type="term" value="F:nucleic acid binding"/>
    <property type="evidence" value="ECO:0007669"/>
    <property type="project" value="InterPro"/>
</dbReference>
<dbReference type="Proteomes" id="UP000032141">
    <property type="component" value="Unassembled WGS sequence"/>
</dbReference>
<dbReference type="InterPro" id="IPR012337">
    <property type="entry name" value="RNaseH-like_sf"/>
</dbReference>
<dbReference type="EnsemblPlants" id="Bo23988s010.1">
    <property type="protein sequence ID" value="Bo23988s010.1"/>
    <property type="gene ID" value="Bo23988s010"/>
</dbReference>
<protein>
    <recommendedName>
        <fullName evidence="1">RNase H type-1 domain-containing protein</fullName>
    </recommendedName>
</protein>